<keyword evidence="2 6" id="KW-0227">DNA damage</keyword>
<dbReference type="EMBL" id="LRPU01000088">
    <property type="protein sequence ID" value="KXA11238.1"/>
    <property type="molecule type" value="Genomic_DNA"/>
</dbReference>
<keyword evidence="3 6" id="KW-0238">DNA-binding</keyword>
<dbReference type="GO" id="GO:0006281">
    <property type="term" value="P:DNA repair"/>
    <property type="evidence" value="ECO:0007669"/>
    <property type="project" value="UniProtKB-UniRule"/>
</dbReference>
<dbReference type="GO" id="GO:0006310">
    <property type="term" value="P:DNA recombination"/>
    <property type="evidence" value="ECO:0007669"/>
    <property type="project" value="UniProtKB-UniRule"/>
</dbReference>
<feature type="domain" description="Helix-hairpin-helix DNA-binding motif class 1" evidence="7">
    <location>
        <begin position="126"/>
        <end position="145"/>
    </location>
</feature>
<evidence type="ECO:0000256" key="1">
    <source>
        <dbReference type="ARBA" id="ARBA00022490"/>
    </source>
</evidence>
<feature type="region of interest" description="Domain III" evidence="6">
    <location>
        <begin position="171"/>
        <end position="219"/>
    </location>
</feature>
<dbReference type="SMART" id="SM00278">
    <property type="entry name" value="HhH1"/>
    <property type="match status" value="2"/>
</dbReference>
<dbReference type="InterPro" id="IPR000085">
    <property type="entry name" value="RuvA"/>
</dbReference>
<dbReference type="Pfam" id="PF01330">
    <property type="entry name" value="RuvA_N"/>
    <property type="match status" value="1"/>
</dbReference>
<comment type="caution">
    <text evidence="6">Lacks conserved residue(s) required for the propagation of feature annotation.</text>
</comment>
<protein>
    <recommendedName>
        <fullName evidence="6">Holliday junction branch migration complex subunit RuvA</fullName>
    </recommendedName>
</protein>
<keyword evidence="1 6" id="KW-0963">Cytoplasm</keyword>
<gene>
    <name evidence="6" type="primary">ruvA</name>
    <name evidence="8" type="ORF">HMPREF3222_01862</name>
</gene>
<dbReference type="InterPro" id="IPR003583">
    <property type="entry name" value="Hlx-hairpin-Hlx_DNA-bd_motif"/>
</dbReference>
<comment type="domain">
    <text evidence="6">Has three domains with a flexible linker between the domains II and III and assumes an 'L' shape. Domain III is highly mobile and contacts RuvB.</text>
</comment>
<evidence type="ECO:0000256" key="5">
    <source>
        <dbReference type="ARBA" id="ARBA00023204"/>
    </source>
</evidence>
<sequence length="219" mass="24817">MLKYYIDLKNLLYIGALNMYEYIRGQFQGISKDYVVIELNNIGYKIFTSGNTMSNMPKVGDEVLLYLEQIVREDFIGLYGFTTREELEMFKLLLSINGVGAKAALSLLSISTVDNLKYAIMMGDEKHITRAPGIGKKTAQRIILELKDKLKPDELTSEEGQLIEGINDNSDYSFNINETLSALMALGYTEKEAQKALEKVDKTLSIENMIKESLKLLMR</sequence>
<dbReference type="GO" id="GO:0005737">
    <property type="term" value="C:cytoplasm"/>
    <property type="evidence" value="ECO:0007669"/>
    <property type="project" value="UniProtKB-SubCell"/>
</dbReference>
<evidence type="ECO:0000256" key="3">
    <source>
        <dbReference type="ARBA" id="ARBA00023125"/>
    </source>
</evidence>
<keyword evidence="8" id="KW-0378">Hydrolase</keyword>
<dbReference type="InterPro" id="IPR012340">
    <property type="entry name" value="NA-bd_OB-fold"/>
</dbReference>
<keyword evidence="8" id="KW-0067">ATP-binding</keyword>
<dbReference type="AlphaFoldDB" id="A0A133N4M9"/>
<dbReference type="Gene3D" id="2.40.50.140">
    <property type="entry name" value="Nucleic acid-binding proteins"/>
    <property type="match status" value="1"/>
</dbReference>
<dbReference type="GO" id="GO:0009379">
    <property type="term" value="C:Holliday junction helicase complex"/>
    <property type="evidence" value="ECO:0007669"/>
    <property type="project" value="InterPro"/>
</dbReference>
<evidence type="ECO:0000256" key="4">
    <source>
        <dbReference type="ARBA" id="ARBA00023172"/>
    </source>
</evidence>
<dbReference type="GO" id="GO:0009378">
    <property type="term" value="F:four-way junction helicase activity"/>
    <property type="evidence" value="ECO:0007669"/>
    <property type="project" value="InterPro"/>
</dbReference>
<evidence type="ECO:0000259" key="7">
    <source>
        <dbReference type="SMART" id="SM00278"/>
    </source>
</evidence>
<proteinExistence type="inferred from homology"/>
<dbReference type="InterPro" id="IPR011114">
    <property type="entry name" value="RuvA_C"/>
</dbReference>
<evidence type="ECO:0000313" key="8">
    <source>
        <dbReference type="EMBL" id="KXA11238.1"/>
    </source>
</evidence>
<reference evidence="8 9" key="1">
    <citation type="submission" date="2016-01" db="EMBL/GenBank/DDBJ databases">
        <authorList>
            <person name="Oliw E.H."/>
        </authorList>
    </citation>
    <scope>NUCLEOTIDE SEQUENCE [LARGE SCALE GENOMIC DNA]</scope>
    <source>
        <strain evidence="8 9">MJR7757A</strain>
    </source>
</reference>
<dbReference type="InterPro" id="IPR013849">
    <property type="entry name" value="DNA_helicase_Holl-junc_RuvA_I"/>
</dbReference>
<organism evidence="8 9">
    <name type="scientific">Clostridium perfringens</name>
    <dbReference type="NCBI Taxonomy" id="1502"/>
    <lineage>
        <taxon>Bacteria</taxon>
        <taxon>Bacillati</taxon>
        <taxon>Bacillota</taxon>
        <taxon>Clostridia</taxon>
        <taxon>Eubacteriales</taxon>
        <taxon>Clostridiaceae</taxon>
        <taxon>Clostridium</taxon>
    </lineage>
</organism>
<dbReference type="SUPFAM" id="SSF47781">
    <property type="entry name" value="RuvA domain 2-like"/>
    <property type="match status" value="1"/>
</dbReference>
<comment type="caution">
    <text evidence="8">The sequence shown here is derived from an EMBL/GenBank/DDBJ whole genome shotgun (WGS) entry which is preliminary data.</text>
</comment>
<keyword evidence="4 6" id="KW-0233">DNA recombination</keyword>
<dbReference type="NCBIfam" id="TIGR00084">
    <property type="entry name" value="ruvA"/>
    <property type="match status" value="1"/>
</dbReference>
<dbReference type="Proteomes" id="UP000070646">
    <property type="component" value="Unassembled WGS sequence"/>
</dbReference>
<evidence type="ECO:0000256" key="6">
    <source>
        <dbReference type="HAMAP-Rule" id="MF_00031"/>
    </source>
</evidence>
<feature type="domain" description="Helix-hairpin-helix DNA-binding motif class 1" evidence="7">
    <location>
        <begin position="91"/>
        <end position="110"/>
    </location>
</feature>
<dbReference type="Pfam" id="PF07499">
    <property type="entry name" value="RuvA_C"/>
    <property type="match status" value="1"/>
</dbReference>
<dbReference type="Gene3D" id="1.10.8.10">
    <property type="entry name" value="DNA helicase RuvA subunit, C-terminal domain"/>
    <property type="match status" value="1"/>
</dbReference>
<comment type="function">
    <text evidence="6">The RuvA-RuvB-RuvC complex processes Holliday junction (HJ) DNA during genetic recombination and DNA repair, while the RuvA-RuvB complex plays an important role in the rescue of blocked DNA replication forks via replication fork reversal (RFR). RuvA specifically binds to HJ cruciform DNA, conferring on it an open structure. The RuvB hexamer acts as an ATP-dependent pump, pulling dsDNA into and through the RuvAB complex. HJ branch migration allows RuvC to scan DNA until it finds its consensus sequence, where it cleaves and resolves the cruciform DNA.</text>
</comment>
<dbReference type="HAMAP" id="MF_00031">
    <property type="entry name" value="DNA_HJ_migration_RuvA"/>
    <property type="match status" value="1"/>
</dbReference>
<comment type="subcellular location">
    <subcellularLocation>
        <location evidence="6">Cytoplasm</location>
    </subcellularLocation>
</comment>
<name>A0A133N4M9_CLOPF</name>
<feature type="region of interest" description="Domain I" evidence="6">
    <location>
        <begin position="19"/>
        <end position="82"/>
    </location>
</feature>
<comment type="similarity">
    <text evidence="6">Belongs to the RuvA family.</text>
</comment>
<accession>A0A133N4M9</accession>
<keyword evidence="8" id="KW-0547">Nucleotide-binding</keyword>
<dbReference type="PATRIC" id="fig|1502.174.peg.1876"/>
<dbReference type="Gene3D" id="1.10.150.20">
    <property type="entry name" value="5' to 3' exonuclease, C-terminal subdomain"/>
    <property type="match status" value="1"/>
</dbReference>
<evidence type="ECO:0000313" key="9">
    <source>
        <dbReference type="Proteomes" id="UP000070646"/>
    </source>
</evidence>
<comment type="subunit">
    <text evidence="6">Homotetramer. Forms an RuvA(8)-RuvB(12)-Holliday junction (HJ) complex. HJ DNA is sandwiched between 2 RuvA tetramers; dsDNA enters through RuvA and exits via RuvB. An RuvB hexamer assembles on each DNA strand where it exits the tetramer. Each RuvB hexamer is contacted by two RuvA subunits (via domain III) on 2 adjacent RuvB subunits; this complex drives branch migration. In the full resolvosome a probable DNA-RuvA(4)-RuvB(12)-RuvC(2) complex forms which resolves the HJ.</text>
</comment>
<dbReference type="GO" id="GO:0000400">
    <property type="term" value="F:four-way junction DNA binding"/>
    <property type="evidence" value="ECO:0007669"/>
    <property type="project" value="UniProtKB-UniRule"/>
</dbReference>
<dbReference type="SUPFAM" id="SSF46929">
    <property type="entry name" value="DNA helicase RuvA subunit, C-terminal domain"/>
    <property type="match status" value="1"/>
</dbReference>
<dbReference type="Pfam" id="PF14520">
    <property type="entry name" value="HHH_5"/>
    <property type="match status" value="1"/>
</dbReference>
<dbReference type="SUPFAM" id="SSF50249">
    <property type="entry name" value="Nucleic acid-binding proteins"/>
    <property type="match status" value="1"/>
</dbReference>
<dbReference type="CDD" id="cd14332">
    <property type="entry name" value="UBA_RuvA_C"/>
    <property type="match status" value="1"/>
</dbReference>
<keyword evidence="5 6" id="KW-0234">DNA repair</keyword>
<dbReference type="InterPro" id="IPR010994">
    <property type="entry name" value="RuvA_2-like"/>
</dbReference>
<keyword evidence="8" id="KW-0347">Helicase</keyword>
<dbReference type="GO" id="GO:0048476">
    <property type="term" value="C:Holliday junction resolvase complex"/>
    <property type="evidence" value="ECO:0007669"/>
    <property type="project" value="UniProtKB-UniRule"/>
</dbReference>
<dbReference type="InterPro" id="IPR036267">
    <property type="entry name" value="RuvA_C_sf"/>
</dbReference>
<dbReference type="GO" id="GO:0005524">
    <property type="term" value="F:ATP binding"/>
    <property type="evidence" value="ECO:0007669"/>
    <property type="project" value="InterPro"/>
</dbReference>
<evidence type="ECO:0000256" key="2">
    <source>
        <dbReference type="ARBA" id="ARBA00022763"/>
    </source>
</evidence>